<sequence length="121" mass="13145">MSAPQSLPEHEDLATAIAELAAMINETKVMADAGQLVELDLLAMRIAVLCDAVGSLSVDKARPLRPALETLMGELDRLDFTLRRRNVDLSLDLQQADRRLRAQLAYGPGPGKKPGSAPERK</sequence>
<accession>A0ABU5DT39</accession>
<dbReference type="RefSeq" id="WP_320498783.1">
    <property type="nucleotide sequence ID" value="NZ_JAXCLX010000001.1"/>
</dbReference>
<dbReference type="EMBL" id="JAXCLX010000001">
    <property type="protein sequence ID" value="MDY0870521.1"/>
    <property type="molecule type" value="Genomic_DNA"/>
</dbReference>
<protein>
    <submittedName>
        <fullName evidence="1">Uncharacterized protein</fullName>
    </submittedName>
</protein>
<reference evidence="1 2" key="1">
    <citation type="journal article" date="2013" name="Antonie Van Leeuwenhoek">
        <title>Dongia rigui sp. nov., isolated from freshwater of a large wetland in Korea.</title>
        <authorList>
            <person name="Baik K.S."/>
            <person name="Hwang Y.M."/>
            <person name="Choi J.S."/>
            <person name="Kwon J."/>
            <person name="Seong C.N."/>
        </authorList>
    </citation>
    <scope>NUCLEOTIDE SEQUENCE [LARGE SCALE GENOMIC DNA]</scope>
    <source>
        <strain evidence="1 2">04SU4-P</strain>
    </source>
</reference>
<dbReference type="Proteomes" id="UP001271769">
    <property type="component" value="Unassembled WGS sequence"/>
</dbReference>
<gene>
    <name evidence="1" type="ORF">SMD31_01245</name>
</gene>
<keyword evidence="2" id="KW-1185">Reference proteome</keyword>
<proteinExistence type="predicted"/>
<name>A0ABU5DT39_9PROT</name>
<organism evidence="1 2">
    <name type="scientific">Dongia rigui</name>
    <dbReference type="NCBI Taxonomy" id="940149"/>
    <lineage>
        <taxon>Bacteria</taxon>
        <taxon>Pseudomonadati</taxon>
        <taxon>Pseudomonadota</taxon>
        <taxon>Alphaproteobacteria</taxon>
        <taxon>Rhodospirillales</taxon>
        <taxon>Dongiaceae</taxon>
        <taxon>Dongia</taxon>
    </lineage>
</organism>
<evidence type="ECO:0000313" key="1">
    <source>
        <dbReference type="EMBL" id="MDY0870521.1"/>
    </source>
</evidence>
<evidence type="ECO:0000313" key="2">
    <source>
        <dbReference type="Proteomes" id="UP001271769"/>
    </source>
</evidence>
<comment type="caution">
    <text evidence="1">The sequence shown here is derived from an EMBL/GenBank/DDBJ whole genome shotgun (WGS) entry which is preliminary data.</text>
</comment>